<name>A0ABZ2LUA9_9BACT</name>
<evidence type="ECO:0000313" key="2">
    <source>
        <dbReference type="Proteomes" id="UP001370348"/>
    </source>
</evidence>
<organism evidence="1 2">
    <name type="scientific">Pendulispora albinea</name>
    <dbReference type="NCBI Taxonomy" id="2741071"/>
    <lineage>
        <taxon>Bacteria</taxon>
        <taxon>Pseudomonadati</taxon>
        <taxon>Myxococcota</taxon>
        <taxon>Myxococcia</taxon>
        <taxon>Myxococcales</taxon>
        <taxon>Sorangiineae</taxon>
        <taxon>Pendulisporaceae</taxon>
        <taxon>Pendulispora</taxon>
    </lineage>
</organism>
<dbReference type="Proteomes" id="UP001370348">
    <property type="component" value="Chromosome"/>
</dbReference>
<sequence>MRRWREIRTLAAERFPFAYPDGPHNAESLMVHPTTGVVYIISKTTTGKSRVYKFPEPLKANTKVTLIQVAELNLPSGNSGTATGADIHPCAPRFLLRTYSRVYEFRAAAGESFEQAFTKAPIRVTAPSEPQGEAITYAIDGSGYYTVSEGTRQPLYRIPAN</sequence>
<protein>
    <submittedName>
        <fullName evidence="1">Uncharacterized protein</fullName>
    </submittedName>
</protein>
<reference evidence="1 2" key="1">
    <citation type="submission" date="2021-12" db="EMBL/GenBank/DDBJ databases">
        <title>Discovery of the Pendulisporaceae a myxobacterial family with distinct sporulation behavior and unique specialized metabolism.</title>
        <authorList>
            <person name="Garcia R."/>
            <person name="Popoff A."/>
            <person name="Bader C.D."/>
            <person name="Loehr J."/>
            <person name="Walesch S."/>
            <person name="Walt C."/>
            <person name="Boldt J."/>
            <person name="Bunk B."/>
            <person name="Haeckl F.J.F.P.J."/>
            <person name="Gunesch A.P."/>
            <person name="Birkelbach J."/>
            <person name="Nuebel U."/>
            <person name="Pietschmann T."/>
            <person name="Bach T."/>
            <person name="Mueller R."/>
        </authorList>
    </citation>
    <scope>NUCLEOTIDE SEQUENCE [LARGE SCALE GENOMIC DNA]</scope>
    <source>
        <strain evidence="1 2">MSr11954</strain>
    </source>
</reference>
<keyword evidence="2" id="KW-1185">Reference proteome</keyword>
<accession>A0ABZ2LUA9</accession>
<gene>
    <name evidence="1" type="ORF">LZC94_39640</name>
</gene>
<dbReference type="EMBL" id="CP089984">
    <property type="protein sequence ID" value="WXB13930.1"/>
    <property type="molecule type" value="Genomic_DNA"/>
</dbReference>
<proteinExistence type="predicted"/>
<dbReference type="RefSeq" id="WP_394823546.1">
    <property type="nucleotide sequence ID" value="NZ_CP089984.1"/>
</dbReference>
<evidence type="ECO:0000313" key="1">
    <source>
        <dbReference type="EMBL" id="WXB13930.1"/>
    </source>
</evidence>